<proteinExistence type="inferred from homology"/>
<protein>
    <submittedName>
        <fullName evidence="2">Polyphosphate glucokinase</fullName>
    </submittedName>
</protein>
<sequence length="276" mass="29179">MGAPSGLRVVGAAGRTAEAHNPAVGKTLTIDCGGGGLKAGVVDDSDALLCQPIRVPTPYPFPPERFVRSLLDIAGQLAQECGPADRATIGMPGMIRHGVVVATPHYVTTAGPHTAVDPALLDAWTGYDARAALTRAFDRPVLVLNDAEVHGAALVDGTGLELVLTLGTGLGSALFDDGSLAPHLELSHAPVRRKRTYDRYIGEHQRREIGNARWSRRVRRVVDGLRPVFRWDRLYLGGGNSALIDADNLARLGDDVTIVPNTAGVVGGARAWKLIG</sequence>
<keyword evidence="3" id="KW-1185">Reference proteome</keyword>
<dbReference type="SUPFAM" id="SSF53067">
    <property type="entry name" value="Actin-like ATPase domain"/>
    <property type="match status" value="1"/>
</dbReference>
<evidence type="ECO:0000256" key="1">
    <source>
        <dbReference type="ARBA" id="ARBA00006479"/>
    </source>
</evidence>
<comment type="caution">
    <text evidence="2">The sequence shown here is derived from an EMBL/GenBank/DDBJ whole genome shotgun (WGS) entry which is preliminary data.</text>
</comment>
<dbReference type="InterPro" id="IPR043129">
    <property type="entry name" value="ATPase_NBD"/>
</dbReference>
<dbReference type="AlphaFoldDB" id="A0A917UCH1"/>
<dbReference type="InterPro" id="IPR000600">
    <property type="entry name" value="ROK"/>
</dbReference>
<gene>
    <name evidence="2" type="ORF">GCM10007977_088650</name>
</gene>
<dbReference type="Pfam" id="PF00480">
    <property type="entry name" value="ROK"/>
    <property type="match status" value="1"/>
</dbReference>
<reference evidence="2" key="1">
    <citation type="journal article" date="2014" name="Int. J. Syst. Evol. Microbiol.">
        <title>Complete genome sequence of Corynebacterium casei LMG S-19264T (=DSM 44701T), isolated from a smear-ripened cheese.</title>
        <authorList>
            <consortium name="US DOE Joint Genome Institute (JGI-PGF)"/>
            <person name="Walter F."/>
            <person name="Albersmeier A."/>
            <person name="Kalinowski J."/>
            <person name="Ruckert C."/>
        </authorList>
    </citation>
    <scope>NUCLEOTIDE SEQUENCE</scope>
    <source>
        <strain evidence="2">JCM 19831</strain>
    </source>
</reference>
<evidence type="ECO:0000313" key="3">
    <source>
        <dbReference type="Proteomes" id="UP000642070"/>
    </source>
</evidence>
<dbReference type="Proteomes" id="UP000642070">
    <property type="component" value="Unassembled WGS sequence"/>
</dbReference>
<name>A0A917UCH1_9ACTN</name>
<dbReference type="Gene3D" id="3.30.420.40">
    <property type="match status" value="2"/>
</dbReference>
<evidence type="ECO:0000313" key="2">
    <source>
        <dbReference type="EMBL" id="GGM73272.1"/>
    </source>
</evidence>
<comment type="similarity">
    <text evidence="1">Belongs to the ROK (NagC/XylR) family.</text>
</comment>
<reference evidence="2" key="2">
    <citation type="submission" date="2020-09" db="EMBL/GenBank/DDBJ databases">
        <authorList>
            <person name="Sun Q."/>
            <person name="Ohkuma M."/>
        </authorList>
    </citation>
    <scope>NUCLEOTIDE SEQUENCE</scope>
    <source>
        <strain evidence="2">JCM 19831</strain>
    </source>
</reference>
<dbReference type="EMBL" id="BMPI01000066">
    <property type="protein sequence ID" value="GGM73272.1"/>
    <property type="molecule type" value="Genomic_DNA"/>
</dbReference>
<accession>A0A917UCH1</accession>
<organism evidence="2 3">
    <name type="scientific">Dactylosporangium sucinum</name>
    <dbReference type="NCBI Taxonomy" id="1424081"/>
    <lineage>
        <taxon>Bacteria</taxon>
        <taxon>Bacillati</taxon>
        <taxon>Actinomycetota</taxon>
        <taxon>Actinomycetes</taxon>
        <taxon>Micromonosporales</taxon>
        <taxon>Micromonosporaceae</taxon>
        <taxon>Dactylosporangium</taxon>
    </lineage>
</organism>